<dbReference type="RefSeq" id="WP_380825098.1">
    <property type="nucleotide sequence ID" value="NZ_JBHTCG010000004.1"/>
</dbReference>
<dbReference type="InterPro" id="IPR049832">
    <property type="entry name" value="BREX_PglW"/>
</dbReference>
<dbReference type="InterPro" id="IPR011528">
    <property type="entry name" value="NERD"/>
</dbReference>
<name>A0ABW2NX51_9ACTN</name>
<feature type="domain" description="NERD" evidence="7">
    <location>
        <begin position="12"/>
        <end position="129"/>
    </location>
</feature>
<dbReference type="Pfam" id="PF00069">
    <property type="entry name" value="Pkinase"/>
    <property type="match status" value="2"/>
</dbReference>
<dbReference type="Proteomes" id="UP001596496">
    <property type="component" value="Unassembled WGS sequence"/>
</dbReference>
<evidence type="ECO:0000256" key="3">
    <source>
        <dbReference type="ARBA" id="ARBA00022777"/>
    </source>
</evidence>
<dbReference type="PANTHER" id="PTHR43289:SF34">
    <property type="entry name" value="SERINE_THREONINE-PROTEIN KINASE YBDM-RELATED"/>
    <property type="match status" value="1"/>
</dbReference>
<keyword evidence="9" id="KW-1185">Reference proteome</keyword>
<feature type="domain" description="Protein kinase" evidence="6">
    <location>
        <begin position="203"/>
        <end position="490"/>
    </location>
</feature>
<gene>
    <name evidence="8" type="primary">pglW</name>
    <name evidence="8" type="ORF">ACFQSB_07295</name>
</gene>
<protein>
    <submittedName>
        <fullName evidence="8">BREX system serine/threonine kinase PglW</fullName>
    </submittedName>
</protein>
<dbReference type="SUPFAM" id="SSF56112">
    <property type="entry name" value="Protein kinase-like (PK-like)"/>
    <property type="match status" value="2"/>
</dbReference>
<evidence type="ECO:0000256" key="4">
    <source>
        <dbReference type="ARBA" id="ARBA00022840"/>
    </source>
</evidence>
<keyword evidence="1" id="KW-0808">Transferase</keyword>
<dbReference type="Gene3D" id="1.10.150.20">
    <property type="entry name" value="5' to 3' exonuclease, C-terminal subdomain"/>
    <property type="match status" value="1"/>
</dbReference>
<dbReference type="PROSITE" id="PS50965">
    <property type="entry name" value="NERD"/>
    <property type="match status" value="1"/>
</dbReference>
<reference evidence="9" key="1">
    <citation type="journal article" date="2019" name="Int. J. Syst. Evol. Microbiol.">
        <title>The Global Catalogue of Microorganisms (GCM) 10K type strain sequencing project: providing services to taxonomists for standard genome sequencing and annotation.</title>
        <authorList>
            <consortium name="The Broad Institute Genomics Platform"/>
            <consortium name="The Broad Institute Genome Sequencing Center for Infectious Disease"/>
            <person name="Wu L."/>
            <person name="Ma J."/>
        </authorList>
    </citation>
    <scope>NUCLEOTIDE SEQUENCE [LARGE SCALE GENOMIC DNA]</scope>
    <source>
        <strain evidence="9">CECT 7649</strain>
    </source>
</reference>
<keyword evidence="2" id="KW-0547">Nucleotide-binding</keyword>
<feature type="domain" description="Protein kinase" evidence="6">
    <location>
        <begin position="525"/>
        <end position="779"/>
    </location>
</feature>
<keyword evidence="3 8" id="KW-0418">Kinase</keyword>
<evidence type="ECO:0000313" key="8">
    <source>
        <dbReference type="EMBL" id="MFC7382007.1"/>
    </source>
</evidence>
<dbReference type="PANTHER" id="PTHR43289">
    <property type="entry name" value="MITOGEN-ACTIVATED PROTEIN KINASE KINASE KINASE 20-RELATED"/>
    <property type="match status" value="1"/>
</dbReference>
<dbReference type="Pfam" id="PF08378">
    <property type="entry name" value="NERD"/>
    <property type="match status" value="1"/>
</dbReference>
<dbReference type="InterPro" id="IPR011009">
    <property type="entry name" value="Kinase-like_dom_sf"/>
</dbReference>
<dbReference type="GO" id="GO:0016301">
    <property type="term" value="F:kinase activity"/>
    <property type="evidence" value="ECO:0007669"/>
    <property type="project" value="UniProtKB-KW"/>
</dbReference>
<dbReference type="NCBIfam" id="NF033442">
    <property type="entry name" value="BREX_PglW"/>
    <property type="match status" value="1"/>
</dbReference>
<evidence type="ECO:0000256" key="1">
    <source>
        <dbReference type="ARBA" id="ARBA00022679"/>
    </source>
</evidence>
<proteinExistence type="predicted"/>
<evidence type="ECO:0000313" key="9">
    <source>
        <dbReference type="Proteomes" id="UP001596496"/>
    </source>
</evidence>
<evidence type="ECO:0000259" key="7">
    <source>
        <dbReference type="PROSITE" id="PS50965"/>
    </source>
</evidence>
<dbReference type="EMBL" id="JBHTCG010000004">
    <property type="protein sequence ID" value="MFC7382007.1"/>
    <property type="molecule type" value="Genomic_DNA"/>
</dbReference>
<evidence type="ECO:0000256" key="2">
    <source>
        <dbReference type="ARBA" id="ARBA00022741"/>
    </source>
</evidence>
<keyword evidence="4" id="KW-0067">ATP-binding</keyword>
<sequence>MREGRWTTITPSQYQHEREALEHVRTALPDAEPYRAWSNFTFTANTGHVREVDLFVAAPGGLFLIEIKSLHGRLSASGANWVQTTGSNTRYFDNPLHLADSKAKQLKSLLQRAAGHRGRIPYIHAAVFLSVPSLDVDLPDHHRNGVYGPENGRLPRVLSDLLLPAPQDQRNRITPEFSRRLDGWLRTVGIAKSRSHLQVGAWELEPRPFDVGPTWEDHLAAHNQIPAEKRRIRIYLVERNADEDMRASIGRAARREVLALHGISHPGIVRVDTMEQHEAGPALIFRHDPRAMRLDHYVGEYGGRLDLLTRLGLIRQLAEAVSYAHRRHLHHRALSARSVLVTPSRAPKGAPEQGWLNPQLQISDWQAATRGEDTDGTALRMSSSSHAGHHMEASAQAYLAPELNAPSPDPVALDVFGLGTLSYLLLTGQPPGDRRAELLARLSKENGLRPSTVADSVTEFMDELVQAATAPVPTQRLTSVAEFLEMLELVEEEATAPETVHPAGDRDDELDPLDARPGDTLDDEWRVEKRLGTGSTSRALLVENLQTGRFEVLKVALSDEKAARLDHEASVLRDLRDDSRVIKLIRPEPIRVGGRTCIVLEHAGEHTVARKIREQGALTPDELETYSDYLFGAVDFLEGEGVTHRDIKPDNIAIRVRPNRTRQLVLFDFSLAGISVKEIEAGTPHYLDPFLGTARRTVYDAHAERYALAVTLHEMASGELPVWGDGATEPRYTEGPPTLAAEAFDPAVRDGLVEFFLRALHRDARRRFESLKDMRNAWLQVFRRSDASPPVPSGHPGDLPAEDVTAEEARDAAALSATRTTVLETAGLSPRAVSTAHRLGATTVGDLLALPSKTLMSLPGLGAKTRQELQRRIRDWRLRLDESEPITSGEKAAAREEAASATRGDDAAAHARIGLDTIAALLVPDRHSNDRNANEVEATRLLLGLPDASGALPGLPPWPQQPVVAATVGVTPGRVAQVLSRQRARWHAERVVHSVRAEILRLLAESGRVMAVGELADAVLAARGSRRTDPRLRRALALAAVRAAAEVDPIVQEPEEPRLLLRRHGDLLMVALEVGADDSPDTPAAPALLDYADALGKAADRLAAQEVLPTSATVLRELRAVAVPEQAPALEDRRLVQLAAAASQRAAATSRLEIYPRDLDPVRALRLTQAGVVPFAPGGGPGGLRPEQVHERVRARFPALAPLPGHPRLDTLLRDAGFDVRWRDGRYVRPQSPDSVSGTVIRRRSTRSSASRWTAATPELAEALRAEERLVSARRGGFRALTVGMARYERARRELATRFGVRPVNVSALFVAALHELIDPRPLPKWETILGADLAEPGSRGALKLAEYAREAWTLIGPRVEAERSGGPLLLHDAAPLARYDGLNLLRRLAEQARGGGAPVWLLCPMTDPGRSPSLDGALTPAQLPNEWIKLPDAWVANEHRSGARAS</sequence>
<accession>A0ABW2NX51</accession>
<comment type="caution">
    <text evidence="8">The sequence shown here is derived from an EMBL/GenBank/DDBJ whole genome shotgun (WGS) entry which is preliminary data.</text>
</comment>
<feature type="region of interest" description="Disordered" evidence="5">
    <location>
        <begin position="494"/>
        <end position="519"/>
    </location>
</feature>
<dbReference type="SUPFAM" id="SSF47789">
    <property type="entry name" value="C-terminal domain of RNA polymerase alpha subunit"/>
    <property type="match status" value="1"/>
</dbReference>
<dbReference type="Gene3D" id="1.10.510.10">
    <property type="entry name" value="Transferase(Phosphotransferase) domain 1"/>
    <property type="match status" value="2"/>
</dbReference>
<evidence type="ECO:0000259" key="6">
    <source>
        <dbReference type="PROSITE" id="PS50011"/>
    </source>
</evidence>
<evidence type="ECO:0000256" key="5">
    <source>
        <dbReference type="SAM" id="MobiDB-lite"/>
    </source>
</evidence>
<dbReference type="SMART" id="SM00220">
    <property type="entry name" value="S_TKc"/>
    <property type="match status" value="1"/>
</dbReference>
<dbReference type="InterPro" id="IPR000719">
    <property type="entry name" value="Prot_kinase_dom"/>
</dbReference>
<dbReference type="PROSITE" id="PS50011">
    <property type="entry name" value="PROTEIN_KINASE_DOM"/>
    <property type="match status" value="2"/>
</dbReference>
<organism evidence="8 9">
    <name type="scientific">Sphaerisporangium rhizosphaerae</name>
    <dbReference type="NCBI Taxonomy" id="2269375"/>
    <lineage>
        <taxon>Bacteria</taxon>
        <taxon>Bacillati</taxon>
        <taxon>Actinomycetota</taxon>
        <taxon>Actinomycetes</taxon>
        <taxon>Streptosporangiales</taxon>
        <taxon>Streptosporangiaceae</taxon>
        <taxon>Sphaerisporangium</taxon>
    </lineage>
</organism>